<reference evidence="7 8" key="1">
    <citation type="submission" date="2021-03" db="EMBL/GenBank/DDBJ databases">
        <title>Genomic Encyclopedia of Type Strains, Phase IV (KMG-IV): sequencing the most valuable type-strain genomes for metagenomic binning, comparative biology and taxonomic classification.</title>
        <authorList>
            <person name="Goeker M."/>
        </authorList>
    </citation>
    <scope>NUCLEOTIDE SEQUENCE [LARGE SCALE GENOMIC DNA]</scope>
    <source>
        <strain evidence="7 8">DSM 24004</strain>
    </source>
</reference>
<keyword evidence="3 5" id="KW-0732">Signal</keyword>
<dbReference type="Gene3D" id="3.40.50.2300">
    <property type="match status" value="2"/>
</dbReference>
<evidence type="ECO:0000256" key="2">
    <source>
        <dbReference type="ARBA" id="ARBA00022448"/>
    </source>
</evidence>
<proteinExistence type="inferred from homology"/>
<comment type="caution">
    <text evidence="7">The sequence shown here is derived from an EMBL/GenBank/DDBJ whole genome shotgun (WGS) entry which is preliminary data.</text>
</comment>
<feature type="chain" id="PRO_5047487269" evidence="5">
    <location>
        <begin position="27"/>
        <end position="396"/>
    </location>
</feature>
<evidence type="ECO:0000256" key="1">
    <source>
        <dbReference type="ARBA" id="ARBA00010062"/>
    </source>
</evidence>
<dbReference type="InterPro" id="IPR028081">
    <property type="entry name" value="Leu-bd"/>
</dbReference>
<keyword evidence="4" id="KW-0029">Amino-acid transport</keyword>
<dbReference type="EMBL" id="JAGGKS010000007">
    <property type="protein sequence ID" value="MBP1926553.1"/>
    <property type="molecule type" value="Genomic_DNA"/>
</dbReference>
<dbReference type="PANTHER" id="PTHR30483:SF6">
    <property type="entry name" value="PERIPLASMIC BINDING PROTEIN OF ABC TRANSPORTER FOR NATURAL AMINO ACIDS"/>
    <property type="match status" value="1"/>
</dbReference>
<evidence type="ECO:0000313" key="8">
    <source>
        <dbReference type="Proteomes" id="UP001519342"/>
    </source>
</evidence>
<dbReference type="SUPFAM" id="SSF53822">
    <property type="entry name" value="Periplasmic binding protein-like I"/>
    <property type="match status" value="1"/>
</dbReference>
<feature type="domain" description="Leucine-binding protein" evidence="6">
    <location>
        <begin position="39"/>
        <end position="380"/>
    </location>
</feature>
<dbReference type="PROSITE" id="PS51257">
    <property type="entry name" value="PROKAR_LIPOPROTEIN"/>
    <property type="match status" value="1"/>
</dbReference>
<name>A0ABS4GFT9_9FIRM</name>
<protein>
    <submittedName>
        <fullName evidence="7">Branched-chain amino acid transport system substrate-binding protein</fullName>
    </submittedName>
</protein>
<dbReference type="InterPro" id="IPR028082">
    <property type="entry name" value="Peripla_BP_I"/>
</dbReference>
<dbReference type="PANTHER" id="PTHR30483">
    <property type="entry name" value="LEUCINE-SPECIFIC-BINDING PROTEIN"/>
    <property type="match status" value="1"/>
</dbReference>
<evidence type="ECO:0000313" key="7">
    <source>
        <dbReference type="EMBL" id="MBP1926553.1"/>
    </source>
</evidence>
<dbReference type="Proteomes" id="UP001519342">
    <property type="component" value="Unassembled WGS sequence"/>
</dbReference>
<feature type="signal peptide" evidence="5">
    <location>
        <begin position="1"/>
        <end position="26"/>
    </location>
</feature>
<dbReference type="InterPro" id="IPR051010">
    <property type="entry name" value="BCAA_transport"/>
</dbReference>
<dbReference type="PRINTS" id="PR00337">
    <property type="entry name" value="LEUILEVALBP"/>
</dbReference>
<organism evidence="7 8">
    <name type="scientific">Sedimentibacter acidaminivorans</name>
    <dbReference type="NCBI Taxonomy" id="913099"/>
    <lineage>
        <taxon>Bacteria</taxon>
        <taxon>Bacillati</taxon>
        <taxon>Bacillota</taxon>
        <taxon>Tissierellia</taxon>
        <taxon>Sedimentibacter</taxon>
    </lineage>
</organism>
<evidence type="ECO:0000259" key="6">
    <source>
        <dbReference type="Pfam" id="PF13458"/>
    </source>
</evidence>
<dbReference type="InterPro" id="IPR000709">
    <property type="entry name" value="Leu_Ile_Val-bd"/>
</dbReference>
<dbReference type="RefSeq" id="WP_209512289.1">
    <property type="nucleotide sequence ID" value="NZ_JAGGKS010000007.1"/>
</dbReference>
<keyword evidence="8" id="KW-1185">Reference proteome</keyword>
<dbReference type="Pfam" id="PF13458">
    <property type="entry name" value="Peripla_BP_6"/>
    <property type="match status" value="1"/>
</dbReference>
<dbReference type="CDD" id="cd06347">
    <property type="entry name" value="PBP1_ABC_LivK_ligand_binding-like"/>
    <property type="match status" value="1"/>
</dbReference>
<sequence length="396" mass="41417">MKKILLTLLSAILVVGLLSGCSKDDANGGSSDADNAAKEVKVGINYELSGDVASYGEASVTGIMMAFDEINASGGINGMQIVPVQIDNKSDSAEATTVATRLMTKEKVVASLGPATSGNFMATIPVAMGNKIPVISASATADEGVTVDAKGNVNEYVFRLCFNDSFQGVTMANFASGNLSAKKAVIIQDKSSDYAEGLAENFVSTFEASGGTIVAQEGYVAKDKDFNAILTKIKGQDFDVIFLPGYYQEAGLVIKQARDLGIKAPILGADGFDSPVLLELAGAEALNDVYFSNHYSSIDQDPMVQDFIKSYTEKNGSEPNAFNALGYDLGKYIADAIKRAGSNDPVAIKDALASTENFAGVTGSFSMGADHNPIKSIVVIGLENGVQATSVKVDPK</sequence>
<keyword evidence="2" id="KW-0813">Transport</keyword>
<evidence type="ECO:0000256" key="5">
    <source>
        <dbReference type="SAM" id="SignalP"/>
    </source>
</evidence>
<gene>
    <name evidence="7" type="ORF">J2Z76_002422</name>
</gene>
<evidence type="ECO:0000256" key="4">
    <source>
        <dbReference type="ARBA" id="ARBA00022970"/>
    </source>
</evidence>
<evidence type="ECO:0000256" key="3">
    <source>
        <dbReference type="ARBA" id="ARBA00022729"/>
    </source>
</evidence>
<accession>A0ABS4GFT9</accession>
<comment type="similarity">
    <text evidence="1">Belongs to the leucine-binding protein family.</text>
</comment>